<dbReference type="InterPro" id="IPR027417">
    <property type="entry name" value="P-loop_NTPase"/>
</dbReference>
<dbReference type="InterPro" id="IPR036961">
    <property type="entry name" value="Kinesin_motor_dom_sf"/>
</dbReference>
<organism evidence="6">
    <name type="scientific">Stegastes partitus</name>
    <name type="common">bicolor damselfish</name>
    <dbReference type="NCBI Taxonomy" id="144197"/>
    <lineage>
        <taxon>Eukaryota</taxon>
        <taxon>Metazoa</taxon>
        <taxon>Chordata</taxon>
        <taxon>Craniata</taxon>
        <taxon>Vertebrata</taxon>
        <taxon>Euteleostomi</taxon>
        <taxon>Actinopterygii</taxon>
        <taxon>Neopterygii</taxon>
        <taxon>Teleostei</taxon>
        <taxon>Neoteleostei</taxon>
        <taxon>Acanthomorphata</taxon>
        <taxon>Ovalentaria</taxon>
        <taxon>Pomacentridae</taxon>
        <taxon>Stegastes</taxon>
    </lineage>
</organism>
<dbReference type="Gene3D" id="3.40.850.10">
    <property type="entry name" value="Kinesin motor domain"/>
    <property type="match status" value="1"/>
</dbReference>
<sequence>MRHSCRSVSNYHHFTTRGNTFSSVFNFSELNETTVLMNLKKRYDQELTYIGSILVSVNPYKLLNIYVPHCLSGEKPKNTQGHTCTQQVRWSLLTPES</sequence>
<dbReference type="PANTHER" id="PTHR22692:SF26">
    <property type="entry name" value="SH3 DOMAIN-CONTAINING PROTEIN"/>
    <property type="match status" value="1"/>
</dbReference>
<name>A0A3B5ALV9_9TELE</name>
<dbReference type="InterPro" id="IPR001609">
    <property type="entry name" value="Myosin_head_motor_dom-like"/>
</dbReference>
<dbReference type="InterPro" id="IPR051567">
    <property type="entry name" value="Unconventional_Myosin_ATPase"/>
</dbReference>
<proteinExistence type="predicted"/>
<dbReference type="GO" id="GO:0005524">
    <property type="term" value="F:ATP binding"/>
    <property type="evidence" value="ECO:0007669"/>
    <property type="project" value="UniProtKB-KW"/>
</dbReference>
<keyword evidence="3" id="KW-0518">Myosin</keyword>
<dbReference type="SUPFAM" id="SSF52540">
    <property type="entry name" value="P-loop containing nucleoside triphosphate hydrolases"/>
    <property type="match status" value="1"/>
</dbReference>
<accession>A0A3B5ALV9</accession>
<dbReference type="PANTHER" id="PTHR22692">
    <property type="entry name" value="MYOSIN VII, XV"/>
    <property type="match status" value="1"/>
</dbReference>
<evidence type="ECO:0000256" key="2">
    <source>
        <dbReference type="ARBA" id="ARBA00022840"/>
    </source>
</evidence>
<protein>
    <recommendedName>
        <fullName evidence="5">Myosin motor domain-containing protein</fullName>
    </recommendedName>
</protein>
<evidence type="ECO:0000256" key="4">
    <source>
        <dbReference type="ARBA" id="ARBA00023175"/>
    </source>
</evidence>
<dbReference type="STRING" id="144197.ENSSPAP00000014522"/>
<reference evidence="6" key="1">
    <citation type="submission" date="2023-09" db="UniProtKB">
        <authorList>
            <consortium name="Ensembl"/>
        </authorList>
    </citation>
    <scope>IDENTIFICATION</scope>
</reference>
<evidence type="ECO:0000256" key="1">
    <source>
        <dbReference type="ARBA" id="ARBA00022741"/>
    </source>
</evidence>
<keyword evidence="2" id="KW-0067">ATP-binding</keyword>
<feature type="domain" description="Myosin motor" evidence="5">
    <location>
        <begin position="25"/>
        <end position="72"/>
    </location>
</feature>
<dbReference type="Pfam" id="PF00063">
    <property type="entry name" value="Myosin_head"/>
    <property type="match status" value="1"/>
</dbReference>
<keyword evidence="4" id="KW-0505">Motor protein</keyword>
<dbReference type="GO" id="GO:0016459">
    <property type="term" value="C:myosin complex"/>
    <property type="evidence" value="ECO:0007669"/>
    <property type="project" value="UniProtKB-KW"/>
</dbReference>
<dbReference type="Ensembl" id="ENSSPAT00000014764.1">
    <property type="protein sequence ID" value="ENSSPAP00000014522.1"/>
    <property type="gene ID" value="ENSSPAG00000010976.1"/>
</dbReference>
<dbReference type="GO" id="GO:0003774">
    <property type="term" value="F:cytoskeletal motor activity"/>
    <property type="evidence" value="ECO:0007669"/>
    <property type="project" value="InterPro"/>
</dbReference>
<evidence type="ECO:0000256" key="3">
    <source>
        <dbReference type="ARBA" id="ARBA00023123"/>
    </source>
</evidence>
<keyword evidence="1" id="KW-0547">Nucleotide-binding</keyword>
<evidence type="ECO:0000313" key="6">
    <source>
        <dbReference type="Ensembl" id="ENSSPAP00000014522.1"/>
    </source>
</evidence>
<evidence type="ECO:0000259" key="5">
    <source>
        <dbReference type="Pfam" id="PF00063"/>
    </source>
</evidence>
<dbReference type="AlphaFoldDB" id="A0A3B5ALV9"/>